<feature type="transmembrane region" description="Helical" evidence="1">
    <location>
        <begin position="9"/>
        <end position="27"/>
    </location>
</feature>
<dbReference type="EMBL" id="BAABBN010000012">
    <property type="protein sequence ID" value="GAA3936138.1"/>
    <property type="molecule type" value="Genomic_DNA"/>
</dbReference>
<evidence type="ECO:0000313" key="2">
    <source>
        <dbReference type="EMBL" id="GAA3936138.1"/>
    </source>
</evidence>
<feature type="transmembrane region" description="Helical" evidence="1">
    <location>
        <begin position="60"/>
        <end position="82"/>
    </location>
</feature>
<keyword evidence="1" id="KW-0472">Membrane</keyword>
<keyword evidence="1" id="KW-1133">Transmembrane helix</keyword>
<proteinExistence type="predicted"/>
<name>A0ABP7N5W6_9GAMM</name>
<gene>
    <name evidence="2" type="ORF">GCM10022277_35740</name>
</gene>
<keyword evidence="1" id="KW-0812">Transmembrane</keyword>
<keyword evidence="3" id="KW-1185">Reference proteome</keyword>
<evidence type="ECO:0000313" key="3">
    <source>
        <dbReference type="Proteomes" id="UP001501565"/>
    </source>
</evidence>
<evidence type="ECO:0000256" key="1">
    <source>
        <dbReference type="SAM" id="Phobius"/>
    </source>
</evidence>
<dbReference type="RefSeq" id="WP_344799974.1">
    <property type="nucleotide sequence ID" value="NZ_BAABBN010000012.1"/>
</dbReference>
<feature type="transmembrane region" description="Helical" evidence="1">
    <location>
        <begin position="88"/>
        <end position="110"/>
    </location>
</feature>
<feature type="transmembrane region" description="Helical" evidence="1">
    <location>
        <begin position="33"/>
        <end position="53"/>
    </location>
</feature>
<dbReference type="Proteomes" id="UP001501565">
    <property type="component" value="Unassembled WGS sequence"/>
</dbReference>
<accession>A0ABP7N5W6</accession>
<protein>
    <submittedName>
        <fullName evidence="2">Uncharacterized protein</fullName>
    </submittedName>
</protein>
<comment type="caution">
    <text evidence="2">The sequence shown here is derived from an EMBL/GenBank/DDBJ whole genome shotgun (WGS) entry which is preliminary data.</text>
</comment>
<organism evidence="2 3">
    <name type="scientific">Litoribacillus peritrichatus</name>
    <dbReference type="NCBI Taxonomy" id="718191"/>
    <lineage>
        <taxon>Bacteria</taxon>
        <taxon>Pseudomonadati</taxon>
        <taxon>Pseudomonadota</taxon>
        <taxon>Gammaproteobacteria</taxon>
        <taxon>Oceanospirillales</taxon>
        <taxon>Oceanospirillaceae</taxon>
        <taxon>Litoribacillus</taxon>
    </lineage>
</organism>
<sequence>MMYHSLDEIIPILSVLIFFLVSSDLIASAWGQGVVAVLLGLLMYALLTSWSSIKEGHTSFWVLLIHFSLACIAGGVSGWQFYQVQALLLTLVSGVVVLGAAGLLLALICFGRSDG</sequence>
<reference evidence="3" key="1">
    <citation type="journal article" date="2019" name="Int. J. Syst. Evol. Microbiol.">
        <title>The Global Catalogue of Microorganisms (GCM) 10K type strain sequencing project: providing services to taxonomists for standard genome sequencing and annotation.</title>
        <authorList>
            <consortium name="The Broad Institute Genomics Platform"/>
            <consortium name="The Broad Institute Genome Sequencing Center for Infectious Disease"/>
            <person name="Wu L."/>
            <person name="Ma J."/>
        </authorList>
    </citation>
    <scope>NUCLEOTIDE SEQUENCE [LARGE SCALE GENOMIC DNA]</scope>
    <source>
        <strain evidence="3">JCM 17551</strain>
    </source>
</reference>